<accession>A0A1J4L2N1</accession>
<keyword evidence="1 5" id="KW-0413">Isomerase</keyword>
<dbReference type="AlphaFoldDB" id="A0A1J4L2N1"/>
<comment type="caution">
    <text evidence="5">The sequence shown here is derived from an EMBL/GenBank/DDBJ whole genome shotgun (WGS) entry which is preliminary data.</text>
</comment>
<evidence type="ECO:0000259" key="4">
    <source>
        <dbReference type="PROSITE" id="PS50059"/>
    </source>
</evidence>
<feature type="region of interest" description="Disordered" evidence="3">
    <location>
        <begin position="24"/>
        <end position="43"/>
    </location>
</feature>
<dbReference type="Proteomes" id="UP000179807">
    <property type="component" value="Unassembled WGS sequence"/>
</dbReference>
<dbReference type="EC" id="5.2.1.8" evidence="1"/>
<feature type="region of interest" description="Disordered" evidence="3">
    <location>
        <begin position="259"/>
        <end position="358"/>
    </location>
</feature>
<feature type="compositionally biased region" description="Low complexity" evidence="3">
    <location>
        <begin position="29"/>
        <end position="43"/>
    </location>
</feature>
<evidence type="ECO:0000256" key="2">
    <source>
        <dbReference type="SAM" id="Coils"/>
    </source>
</evidence>
<dbReference type="GeneID" id="94848796"/>
<dbReference type="VEuPathDB" id="TrichDB:TRFO_42027"/>
<dbReference type="InterPro" id="IPR046357">
    <property type="entry name" value="PPIase_dom_sf"/>
</dbReference>
<comment type="catalytic activity">
    <reaction evidence="1">
        <text>[protein]-peptidylproline (omega=180) = [protein]-peptidylproline (omega=0)</text>
        <dbReference type="Rhea" id="RHEA:16237"/>
        <dbReference type="Rhea" id="RHEA-COMP:10747"/>
        <dbReference type="Rhea" id="RHEA-COMP:10748"/>
        <dbReference type="ChEBI" id="CHEBI:83833"/>
        <dbReference type="ChEBI" id="CHEBI:83834"/>
        <dbReference type="EC" id="5.2.1.8"/>
    </reaction>
</comment>
<organism evidence="5 6">
    <name type="scientific">Tritrichomonas foetus</name>
    <dbReference type="NCBI Taxonomy" id="1144522"/>
    <lineage>
        <taxon>Eukaryota</taxon>
        <taxon>Metamonada</taxon>
        <taxon>Parabasalia</taxon>
        <taxon>Tritrichomonadida</taxon>
        <taxon>Tritrichomonadidae</taxon>
        <taxon>Tritrichomonas</taxon>
    </lineage>
</organism>
<protein>
    <recommendedName>
        <fullName evidence="1">peptidylprolyl isomerase</fullName>
        <ecNumber evidence="1">5.2.1.8</ecNumber>
    </recommendedName>
</protein>
<keyword evidence="1" id="KW-0697">Rotamase</keyword>
<dbReference type="OrthoDB" id="1902587at2759"/>
<keyword evidence="2" id="KW-0175">Coiled coil</keyword>
<proteinExistence type="predicted"/>
<dbReference type="PANTHER" id="PTHR44927:SF1">
    <property type="entry name" value="FK506-BINDING PROTEIN 15"/>
    <property type="match status" value="1"/>
</dbReference>
<dbReference type="Gene3D" id="3.10.50.40">
    <property type="match status" value="1"/>
</dbReference>
<feature type="domain" description="PPIase FKBP-type" evidence="4">
    <location>
        <begin position="169"/>
        <end position="258"/>
    </location>
</feature>
<feature type="compositionally biased region" description="Low complexity" evidence="3">
    <location>
        <begin position="326"/>
        <end position="335"/>
    </location>
</feature>
<evidence type="ECO:0000256" key="3">
    <source>
        <dbReference type="SAM" id="MobiDB-lite"/>
    </source>
</evidence>
<gene>
    <name evidence="5" type="ORF">TRFO_42027</name>
</gene>
<feature type="compositionally biased region" description="Low complexity" evidence="3">
    <location>
        <begin position="265"/>
        <end position="281"/>
    </location>
</feature>
<name>A0A1J4L2N1_9EUKA</name>
<dbReference type="GO" id="GO:0003755">
    <property type="term" value="F:peptidyl-prolyl cis-trans isomerase activity"/>
    <property type="evidence" value="ECO:0007669"/>
    <property type="project" value="UniProtKB-KW"/>
</dbReference>
<evidence type="ECO:0000313" key="6">
    <source>
        <dbReference type="Proteomes" id="UP000179807"/>
    </source>
</evidence>
<evidence type="ECO:0000256" key="1">
    <source>
        <dbReference type="PROSITE-ProRule" id="PRU00277"/>
    </source>
</evidence>
<evidence type="ECO:0000313" key="5">
    <source>
        <dbReference type="EMBL" id="OHT16157.1"/>
    </source>
</evidence>
<reference evidence="5" key="1">
    <citation type="submission" date="2016-10" db="EMBL/GenBank/DDBJ databases">
        <authorList>
            <person name="Benchimol M."/>
            <person name="Almeida L.G."/>
            <person name="Vasconcelos A.T."/>
            <person name="Perreira-Neves A."/>
            <person name="Rosa I.A."/>
            <person name="Tasca T."/>
            <person name="Bogo M.R."/>
            <person name="de Souza W."/>
        </authorList>
    </citation>
    <scope>NUCLEOTIDE SEQUENCE [LARGE SCALE GENOMIC DNA]</scope>
    <source>
        <strain evidence="5">K</strain>
    </source>
</reference>
<dbReference type="RefSeq" id="XP_068369293.1">
    <property type="nucleotide sequence ID" value="XM_068514092.1"/>
</dbReference>
<dbReference type="PROSITE" id="PS50059">
    <property type="entry name" value="FKBP_PPIASE"/>
    <property type="match status" value="1"/>
</dbReference>
<feature type="coiled-coil region" evidence="2">
    <location>
        <begin position="426"/>
        <end position="470"/>
    </location>
</feature>
<dbReference type="EMBL" id="MLAK01000143">
    <property type="protein sequence ID" value="OHT16157.1"/>
    <property type="molecule type" value="Genomic_DNA"/>
</dbReference>
<feature type="compositionally biased region" description="Basic residues" evidence="3">
    <location>
        <begin position="288"/>
        <end position="298"/>
    </location>
</feature>
<dbReference type="PANTHER" id="PTHR44927">
    <property type="entry name" value="FK506-BINDING PROTEIN 15"/>
    <property type="match status" value="1"/>
</dbReference>
<dbReference type="InterPro" id="IPR001179">
    <property type="entry name" value="PPIase_FKBP_dom"/>
</dbReference>
<dbReference type="SUPFAM" id="SSF54534">
    <property type="entry name" value="FKBP-like"/>
    <property type="match status" value="1"/>
</dbReference>
<sequence length="562" mass="62609">MSGLMNLFGSGQSLDNVSLRYDPNKQRKQAQQAQKPQQQQQQNFPFQSQVQLFHFDTAKNENQSYGVVVFLIQPMNNNPSNGYQLLCYKEKDNPFVNCQITSAFSWNLRNKIYGYLKEPSGIQWTVTFADAQMAARASVTIGAILSPIENKQVSNFDVVIGNGATVSTNDSVTVAYMGFSGNNLPTTGSMFDSNENYNFVIGTNKVIKGYSIGVDGMKVGGSRVVLIPPEFGYGIAGAGGRIPPNATLAFFITLNSATTSGHSDAPQQQAQQQQTPQVSSQKAEGKREHKHTHRRSSVAHKDGADSSSPPKHKHRRSSIANKDSDSQNSQQASSQLKPAQQEPKKEINPADIVPTADEEDLMNRIDTLSDLIKTKYDSLILDAPVPQKPRDLVYEVQALAAQIAGQDIKMRKNQDLINELNRTKKNSRLKAELDIVQAELNSLKASLKGGMDYRRENEELKKQIRDMRENEVIKLQGKIAELRTQITNEKEISRAVVGARAKDLFYQFMGTATEKIQELFVNTDEISAKQVVSKIYDVFHQCSEEIFHQIDAQGMLPKEEDQ</sequence>
<dbReference type="Pfam" id="PF00254">
    <property type="entry name" value="FKBP_C"/>
    <property type="match status" value="1"/>
</dbReference>
<keyword evidence="6" id="KW-1185">Reference proteome</keyword>